<dbReference type="GO" id="GO:0005829">
    <property type="term" value="C:cytosol"/>
    <property type="evidence" value="ECO:0007669"/>
    <property type="project" value="TreeGrafter"/>
</dbReference>
<proteinExistence type="predicted"/>
<evidence type="ECO:0000313" key="1">
    <source>
        <dbReference type="EMBL" id="OIW05221.1"/>
    </source>
</evidence>
<dbReference type="Gene3D" id="3.40.50.2000">
    <property type="entry name" value="Glycogen Phosphorylase B"/>
    <property type="match status" value="1"/>
</dbReference>
<dbReference type="Gramene" id="OIW05221">
    <property type="protein sequence ID" value="OIW05221"/>
    <property type="gene ID" value="TanjilG_21206"/>
</dbReference>
<dbReference type="PANTHER" id="PTHR10788">
    <property type="entry name" value="TREHALOSE-6-PHOSPHATE SYNTHASE"/>
    <property type="match status" value="1"/>
</dbReference>
<dbReference type="GO" id="GO:0005992">
    <property type="term" value="P:trehalose biosynthetic process"/>
    <property type="evidence" value="ECO:0007669"/>
    <property type="project" value="InterPro"/>
</dbReference>
<dbReference type="EMBL" id="CM007369">
    <property type="protein sequence ID" value="OIW05221.1"/>
    <property type="molecule type" value="Genomic_DNA"/>
</dbReference>
<name>A0A4P1R9G5_LUPAN</name>
<dbReference type="STRING" id="3871.A0A4P1R9G5"/>
<protein>
    <submittedName>
        <fullName evidence="1">Uncharacterized protein</fullName>
    </submittedName>
</protein>
<sequence>MSMPRTEEKVGELVKQFSGQGKIMLLGADDMDIFKGISLKLLAMEQLLIRHPECQEKVVLVQIANPGHWDIASKACVALWYQQLMMM</sequence>
<accession>A0A4P1R9G5</accession>
<dbReference type="PANTHER" id="PTHR10788:SF48">
    <property type="entry name" value="ALPHA,ALPHA-TREHALOSE-PHOSPHATE SYNTHASE [UDP-FORMING] 6"/>
    <property type="match status" value="1"/>
</dbReference>
<evidence type="ECO:0000313" key="2">
    <source>
        <dbReference type="Proteomes" id="UP000188354"/>
    </source>
</evidence>
<dbReference type="Proteomes" id="UP000188354">
    <property type="component" value="Chromosome LG09"/>
</dbReference>
<dbReference type="InterPro" id="IPR001830">
    <property type="entry name" value="Glyco_trans_20"/>
</dbReference>
<dbReference type="Pfam" id="PF00982">
    <property type="entry name" value="Glyco_transf_20"/>
    <property type="match status" value="1"/>
</dbReference>
<dbReference type="GO" id="GO:0004805">
    <property type="term" value="F:trehalose-phosphatase activity"/>
    <property type="evidence" value="ECO:0007669"/>
    <property type="project" value="TreeGrafter"/>
</dbReference>
<reference evidence="1 2" key="1">
    <citation type="journal article" date="2017" name="Plant Biotechnol. J.">
        <title>A comprehensive draft genome sequence for lupin (Lupinus angustifolius), an emerging health food: insights into plant-microbe interactions and legume evolution.</title>
        <authorList>
            <person name="Hane J.K."/>
            <person name="Ming Y."/>
            <person name="Kamphuis L.G."/>
            <person name="Nelson M.N."/>
            <person name="Garg G."/>
            <person name="Atkins C.A."/>
            <person name="Bayer P.E."/>
            <person name="Bravo A."/>
            <person name="Bringans S."/>
            <person name="Cannon S."/>
            <person name="Edwards D."/>
            <person name="Foley R."/>
            <person name="Gao L.L."/>
            <person name="Harrison M.J."/>
            <person name="Huang W."/>
            <person name="Hurgobin B."/>
            <person name="Li S."/>
            <person name="Liu C.W."/>
            <person name="McGrath A."/>
            <person name="Morahan G."/>
            <person name="Murray J."/>
            <person name="Weller J."/>
            <person name="Jian J."/>
            <person name="Singh K.B."/>
        </authorList>
    </citation>
    <scope>NUCLEOTIDE SEQUENCE [LARGE SCALE GENOMIC DNA]</scope>
    <source>
        <strain evidence="2">cv. Tanjil</strain>
        <tissue evidence="1">Whole plant</tissue>
    </source>
</reference>
<organism evidence="1 2">
    <name type="scientific">Lupinus angustifolius</name>
    <name type="common">Narrow-leaved blue lupine</name>
    <dbReference type="NCBI Taxonomy" id="3871"/>
    <lineage>
        <taxon>Eukaryota</taxon>
        <taxon>Viridiplantae</taxon>
        <taxon>Streptophyta</taxon>
        <taxon>Embryophyta</taxon>
        <taxon>Tracheophyta</taxon>
        <taxon>Spermatophyta</taxon>
        <taxon>Magnoliopsida</taxon>
        <taxon>eudicotyledons</taxon>
        <taxon>Gunneridae</taxon>
        <taxon>Pentapetalae</taxon>
        <taxon>rosids</taxon>
        <taxon>fabids</taxon>
        <taxon>Fabales</taxon>
        <taxon>Fabaceae</taxon>
        <taxon>Papilionoideae</taxon>
        <taxon>50 kb inversion clade</taxon>
        <taxon>genistoids sensu lato</taxon>
        <taxon>core genistoids</taxon>
        <taxon>Genisteae</taxon>
        <taxon>Lupinus</taxon>
    </lineage>
</organism>
<dbReference type="SUPFAM" id="SSF53756">
    <property type="entry name" value="UDP-Glycosyltransferase/glycogen phosphorylase"/>
    <property type="match status" value="1"/>
</dbReference>
<gene>
    <name evidence="1" type="ORF">TanjilG_21206</name>
</gene>
<keyword evidence="2" id="KW-1185">Reference proteome</keyword>
<dbReference type="AlphaFoldDB" id="A0A4P1R9G5"/>